<dbReference type="EMBL" id="NJES01000550">
    <property type="protein sequence ID" value="PHH71093.1"/>
    <property type="molecule type" value="Genomic_DNA"/>
</dbReference>
<dbReference type="OrthoDB" id="3434013at2759"/>
<evidence type="ECO:0000259" key="5">
    <source>
        <dbReference type="Pfam" id="PF08314"/>
    </source>
</evidence>
<dbReference type="GO" id="GO:0015031">
    <property type="term" value="P:protein transport"/>
    <property type="evidence" value="ECO:0007669"/>
    <property type="project" value="UniProtKB-KW"/>
</dbReference>
<protein>
    <recommendedName>
        <fullName evidence="5">Sec39 domain-containing protein</fullName>
    </recommendedName>
</protein>
<dbReference type="PANTHER" id="PTHR40787">
    <property type="entry name" value="SECRETED PROTEIN"/>
    <property type="match status" value="1"/>
</dbReference>
<dbReference type="Proteomes" id="UP000226431">
    <property type="component" value="Unassembled WGS sequence"/>
</dbReference>
<sequence length="875" mass="97473">MDQESLSPAKILLLASCLAGRADIGGLRKLAGAHKDYLGEDLLLRVLLTHLPETTMPQSYVGFLREIHVPEMPAVPVPDLELDDSSFRRMPEHHAVKEASNLHLLPLHCSETSCLGEDDPFGRFLILMACRMDAEAGMLRHVPELLVPFLNHSQALRTWILSTALPYVRRNTIYYAEATPAFSLCQFQDLPAQEATLYLLSRSAASQRSHGHLYRDLRGLLGPWLYNEEHWLEHAEEPRLDADTQTTRAEKCPGWERVLEWLVAQAMTSCGVLCDAIKQWGGPRDVEFGYEASLDLSEPRKQYLDRTYARAVLTVAYMVPEASYDFLTDLYQMCCKLRSLLAHSECDLPLPDVLFELPGLDISDGQLLWNSKAATFSRNDLLQPSNPLTSATHFSTTLLMALVLSALISSRIGVSWTLKRASDLAFLQDEKEQKVELGKLMRMILVSAKDDEQTWLRARRDLLWLHDWGCPSRASSTHVQPVLASVSKDCYTLASTIFESGTDRPLTPGKVQDAVFQSALNALHALPELASTSLPRSKQIQALLKATHALSDYQLVLKHGEPFSPVVLRLHPDPISIIHTALQQNGQAYTRLHEFLEMGNCIVDADLPTAPPSGCLDPCSLENCERRSFVAERRITAMCIEAALKEDDFETAYSYVVSRLGTTKGDANDRQHDDWSWQAALQAGQYVRTERTQRPTHLGTSSGNADIRHTEQRLECLAAALRIAPISRLQEILKSFRRCEEQLHSAAKEEATNEASWDATADLSTIPGTYDVMSATGAPLLPHDVTIRTTFRQVEEAPMSLFNLSKATAKIAQKNMPQLSSLPSIGISSLSMPLKFEQQTRKRDQLRDVATGTLVSGVGWLIGANVGNQYKGESD</sequence>
<dbReference type="GO" id="GO:0005783">
    <property type="term" value="C:endoplasmic reticulum"/>
    <property type="evidence" value="ECO:0007669"/>
    <property type="project" value="UniProtKB-SubCell"/>
</dbReference>
<evidence type="ECO:0000256" key="2">
    <source>
        <dbReference type="ARBA" id="ARBA00022448"/>
    </source>
</evidence>
<comment type="subcellular location">
    <subcellularLocation>
        <location evidence="1">Endoplasmic reticulum</location>
    </subcellularLocation>
</comment>
<dbReference type="GO" id="GO:0006890">
    <property type="term" value="P:retrograde vesicle-mediated transport, Golgi to endoplasmic reticulum"/>
    <property type="evidence" value="ECO:0007669"/>
    <property type="project" value="InterPro"/>
</dbReference>
<evidence type="ECO:0000313" key="6">
    <source>
        <dbReference type="EMBL" id="PHH71093.1"/>
    </source>
</evidence>
<dbReference type="PANTHER" id="PTHR40787:SF3">
    <property type="entry name" value="PROTEIN TRANSPORT PROTEIN SEC39"/>
    <property type="match status" value="1"/>
</dbReference>
<keyword evidence="2" id="KW-0813">Transport</keyword>
<gene>
    <name evidence="6" type="ORF">CDD80_5528</name>
</gene>
<accession>A0A2C5YTY8</accession>
<proteinExistence type="predicted"/>
<keyword evidence="3" id="KW-0256">Endoplasmic reticulum</keyword>
<feature type="domain" description="Sec39" evidence="5">
    <location>
        <begin position="12"/>
        <end position="522"/>
    </location>
</feature>
<keyword evidence="7" id="KW-1185">Reference proteome</keyword>
<keyword evidence="4" id="KW-0653">Protein transport</keyword>
<dbReference type="InterPro" id="IPR013244">
    <property type="entry name" value="Sec39_domain"/>
</dbReference>
<evidence type="ECO:0000256" key="1">
    <source>
        <dbReference type="ARBA" id="ARBA00004240"/>
    </source>
</evidence>
<dbReference type="Pfam" id="PF08314">
    <property type="entry name" value="Sec39"/>
    <property type="match status" value="1"/>
</dbReference>
<comment type="caution">
    <text evidence="6">The sequence shown here is derived from an EMBL/GenBank/DDBJ whole genome shotgun (WGS) entry which is preliminary data.</text>
</comment>
<reference evidence="6 7" key="1">
    <citation type="submission" date="2017-06" db="EMBL/GenBank/DDBJ databases">
        <title>Ant-infecting Ophiocordyceps genomes reveal a high diversity of potential behavioral manipulation genes and a possible major role for enterotoxins.</title>
        <authorList>
            <person name="De Bekker C."/>
            <person name="Evans H.C."/>
            <person name="Brachmann A."/>
            <person name="Hughes D.P."/>
        </authorList>
    </citation>
    <scope>NUCLEOTIDE SEQUENCE [LARGE SCALE GENOMIC DNA]</scope>
    <source>
        <strain evidence="6 7">Map16</strain>
    </source>
</reference>
<evidence type="ECO:0000256" key="4">
    <source>
        <dbReference type="ARBA" id="ARBA00022927"/>
    </source>
</evidence>
<name>A0A2C5YTY8_9HYPO</name>
<evidence type="ECO:0000313" key="7">
    <source>
        <dbReference type="Proteomes" id="UP000226431"/>
    </source>
</evidence>
<evidence type="ECO:0000256" key="3">
    <source>
        <dbReference type="ARBA" id="ARBA00022824"/>
    </source>
</evidence>
<organism evidence="6 7">
    <name type="scientific">Ophiocordyceps camponoti-rufipedis</name>
    <dbReference type="NCBI Taxonomy" id="2004952"/>
    <lineage>
        <taxon>Eukaryota</taxon>
        <taxon>Fungi</taxon>
        <taxon>Dikarya</taxon>
        <taxon>Ascomycota</taxon>
        <taxon>Pezizomycotina</taxon>
        <taxon>Sordariomycetes</taxon>
        <taxon>Hypocreomycetidae</taxon>
        <taxon>Hypocreales</taxon>
        <taxon>Ophiocordycipitaceae</taxon>
        <taxon>Ophiocordyceps</taxon>
    </lineage>
</organism>
<dbReference type="AlphaFoldDB" id="A0A2C5YTY8"/>